<evidence type="ECO:0008006" key="4">
    <source>
        <dbReference type="Google" id="ProtNLM"/>
    </source>
</evidence>
<evidence type="ECO:0000313" key="3">
    <source>
        <dbReference type="Proteomes" id="UP000248659"/>
    </source>
</evidence>
<feature type="chain" id="PRO_5045738074" description="Trimethylamine-N-oxide reductase cytochrome c-type subunit TorC" evidence="1">
    <location>
        <begin position="21"/>
        <end position="207"/>
    </location>
</feature>
<name>A0ABX9DMP6_9RHOB</name>
<evidence type="ECO:0000256" key="1">
    <source>
        <dbReference type="SAM" id="SignalP"/>
    </source>
</evidence>
<gene>
    <name evidence="2" type="ORF">BYZ73_01775</name>
</gene>
<evidence type="ECO:0000313" key="2">
    <source>
        <dbReference type="EMBL" id="RAP42934.1"/>
    </source>
</evidence>
<feature type="signal peptide" evidence="1">
    <location>
        <begin position="1"/>
        <end position="20"/>
    </location>
</feature>
<dbReference type="EMBL" id="MUAV01000002">
    <property type="protein sequence ID" value="RAP42934.1"/>
    <property type="molecule type" value="Genomic_DNA"/>
</dbReference>
<keyword evidence="3" id="KW-1185">Reference proteome</keyword>
<dbReference type="RefSeq" id="WP_112314672.1">
    <property type="nucleotide sequence ID" value="NZ_MUAV01000002.1"/>
</dbReference>
<accession>A0ABX9DMP6</accession>
<dbReference type="Proteomes" id="UP000248659">
    <property type="component" value="Unassembled WGS sequence"/>
</dbReference>
<reference evidence="2 3" key="1">
    <citation type="submission" date="2017-01" db="EMBL/GenBank/DDBJ databases">
        <title>Genome sequence of Rhodovulum viride JA756.</title>
        <authorList>
            <person name="Lakshmi K.V."/>
            <person name="Tushar L.D."/>
            <person name="Sasikala C."/>
            <person name="Venkataramana C."/>
        </authorList>
    </citation>
    <scope>NUCLEOTIDE SEQUENCE [LARGE SCALE GENOMIC DNA]</scope>
    <source>
        <strain evidence="2 3">JA756</strain>
    </source>
</reference>
<organism evidence="2 3">
    <name type="scientific">Rhodovulum viride</name>
    <dbReference type="NCBI Taxonomy" id="1231134"/>
    <lineage>
        <taxon>Bacteria</taxon>
        <taxon>Pseudomonadati</taxon>
        <taxon>Pseudomonadota</taxon>
        <taxon>Alphaproteobacteria</taxon>
        <taxon>Rhodobacterales</taxon>
        <taxon>Paracoccaceae</taxon>
        <taxon>Rhodovulum</taxon>
    </lineage>
</organism>
<proteinExistence type="predicted"/>
<comment type="caution">
    <text evidence="2">The sequence shown here is derived from an EMBL/GenBank/DDBJ whole genome shotgun (WGS) entry which is preliminary data.</text>
</comment>
<sequence length="207" mass="22058">MHAIGPALLAAFIAAGPATAQEASLRWLTASAPIRTAPDEATPAGEVLVASPVHATGRIEDGRAEILVPGWTDAERRALFATAAPSVTLAEVPGGLTPRPAAADEAAPEGWSPVALRGWVDAGLLASDPADLWSAAFTLYRTRCTACHPRRVPGKYSMAEWQDYFRQMGPRTRLPQDDQYLIRAWLQHNADDAADLEAAVARIAAED</sequence>
<protein>
    <recommendedName>
        <fullName evidence="4">Trimethylamine-N-oxide reductase cytochrome c-type subunit TorC</fullName>
    </recommendedName>
</protein>
<keyword evidence="1" id="KW-0732">Signal</keyword>